<feature type="transmembrane region" description="Helical" evidence="1">
    <location>
        <begin position="60"/>
        <end position="81"/>
    </location>
</feature>
<dbReference type="AlphaFoldDB" id="A0A5A7SD71"/>
<dbReference type="OrthoDB" id="5244396at2"/>
<feature type="transmembrane region" description="Helical" evidence="1">
    <location>
        <begin position="229"/>
        <end position="249"/>
    </location>
</feature>
<feature type="transmembrane region" description="Helical" evidence="1">
    <location>
        <begin position="143"/>
        <end position="166"/>
    </location>
</feature>
<name>A0A5A7SD71_9NOCA</name>
<evidence type="ECO:0000313" key="2">
    <source>
        <dbReference type="EMBL" id="KAA0022533.1"/>
    </source>
</evidence>
<comment type="caution">
    <text evidence="2">The sequence shown here is derived from an EMBL/GenBank/DDBJ whole genome shotgun (WGS) entry which is preliminary data.</text>
</comment>
<keyword evidence="1" id="KW-0472">Membrane</keyword>
<accession>A0A5A7SD71</accession>
<protein>
    <recommendedName>
        <fullName evidence="4">ABC transporter permease</fullName>
    </recommendedName>
</protein>
<keyword evidence="1" id="KW-1133">Transmembrane helix</keyword>
<dbReference type="EMBL" id="VLNY01000005">
    <property type="protein sequence ID" value="KAA0022533.1"/>
    <property type="molecule type" value="Genomic_DNA"/>
</dbReference>
<evidence type="ECO:0000256" key="1">
    <source>
        <dbReference type="SAM" id="Phobius"/>
    </source>
</evidence>
<reference evidence="2 3" key="1">
    <citation type="submission" date="2019-07" db="EMBL/GenBank/DDBJ databases">
        <title>Rhodococcus cavernicolus sp. nov., isolated from a cave.</title>
        <authorList>
            <person name="Lee S.D."/>
        </authorList>
    </citation>
    <scope>NUCLEOTIDE SEQUENCE [LARGE SCALE GENOMIC DNA]</scope>
    <source>
        <strain evidence="2 3">C1-24</strain>
    </source>
</reference>
<feature type="transmembrane region" description="Helical" evidence="1">
    <location>
        <begin position="173"/>
        <end position="197"/>
    </location>
</feature>
<feature type="transmembrane region" description="Helical" evidence="1">
    <location>
        <begin position="18"/>
        <end position="40"/>
    </location>
</feature>
<keyword evidence="3" id="KW-1185">Reference proteome</keyword>
<evidence type="ECO:0000313" key="3">
    <source>
        <dbReference type="Proteomes" id="UP000322244"/>
    </source>
</evidence>
<dbReference type="Proteomes" id="UP000322244">
    <property type="component" value="Unassembled WGS sequence"/>
</dbReference>
<dbReference type="Pfam" id="PF12730">
    <property type="entry name" value="ABC2_membrane_4"/>
    <property type="match status" value="1"/>
</dbReference>
<keyword evidence="1" id="KW-0812">Transmembrane</keyword>
<evidence type="ECO:0008006" key="4">
    <source>
        <dbReference type="Google" id="ProtNLM"/>
    </source>
</evidence>
<proteinExistence type="predicted"/>
<feature type="transmembrane region" description="Helical" evidence="1">
    <location>
        <begin position="102"/>
        <end position="131"/>
    </location>
</feature>
<organism evidence="2 3">
    <name type="scientific">Antrihabitans cavernicola</name>
    <dbReference type="NCBI Taxonomy" id="2495913"/>
    <lineage>
        <taxon>Bacteria</taxon>
        <taxon>Bacillati</taxon>
        <taxon>Actinomycetota</taxon>
        <taxon>Actinomycetes</taxon>
        <taxon>Mycobacteriales</taxon>
        <taxon>Nocardiaceae</taxon>
        <taxon>Antrihabitans</taxon>
    </lineage>
</organism>
<dbReference type="RefSeq" id="WP_149430589.1">
    <property type="nucleotide sequence ID" value="NZ_VLNY01000005.1"/>
</dbReference>
<gene>
    <name evidence="2" type="ORF">FOY51_12595</name>
</gene>
<sequence length="255" mass="26338">MTTGLLVAEIRKVTTLKFWWALLIPPLIVGLFASAIYAGIADETGDLGDDFATGIASVGLYFALAWVVLFAGVFGAINAGTEYRHKTLTPTFLTASGRDGVIAAKLLVTAGFALGYGVIVELASLICMVAFGGDRLDVNGTLFQAFTVGLVAVVCWSLIGAGLGLLMASPTGAALMLVAWYVVGELTVSLVASGMGLKGFGSILPGSATIATVALGELDGDSGFADWPLAPILMLAWTVALAGSGWWATRQRDIT</sequence>